<organism evidence="1 2">
    <name type="scientific">Candidatus Kurthia intestinigallinarum</name>
    <dbReference type="NCBI Taxonomy" id="1562256"/>
    <lineage>
        <taxon>Bacteria</taxon>
        <taxon>Bacillati</taxon>
        <taxon>Bacillota</taxon>
        <taxon>Bacilli</taxon>
        <taxon>Bacillales</taxon>
        <taxon>Caryophanaceae</taxon>
        <taxon>Kurthia</taxon>
    </lineage>
</organism>
<name>A0A433RQQ0_9BACL</name>
<gene>
    <name evidence="1" type="ORF">QI30_15880</name>
</gene>
<reference evidence="1 2" key="1">
    <citation type="submission" date="2014-11" db="EMBL/GenBank/DDBJ databases">
        <title>Genome sequence and analysis of novel Kurthia sp.</title>
        <authorList>
            <person name="Lawson J.N."/>
            <person name="Gonzalez J.E."/>
            <person name="Rinauldi L."/>
            <person name="Xuan Z."/>
            <person name="Firman A."/>
            <person name="Shaddox L."/>
            <person name="Trudeau A."/>
            <person name="Shah S."/>
            <person name="Reiman D."/>
        </authorList>
    </citation>
    <scope>NUCLEOTIDE SEQUENCE [LARGE SCALE GENOMIC DNA]</scope>
    <source>
        <strain evidence="1 2">3B1D</strain>
    </source>
</reference>
<protein>
    <submittedName>
        <fullName evidence="1">Uncharacterized protein</fullName>
    </submittedName>
</protein>
<evidence type="ECO:0000313" key="1">
    <source>
        <dbReference type="EMBL" id="RUS53036.1"/>
    </source>
</evidence>
<dbReference type="Proteomes" id="UP000288623">
    <property type="component" value="Unassembled WGS sequence"/>
</dbReference>
<dbReference type="RefSeq" id="WP_126991580.1">
    <property type="nucleotide sequence ID" value="NZ_JTFC01000041.1"/>
</dbReference>
<dbReference type="OrthoDB" id="2088301at2"/>
<proteinExistence type="predicted"/>
<sequence length="204" mass="24349">MLNYPLIAPPFDMKDFEEMNKGEAKQFFDWYISEIPSRLNVLEQLTQGKIELDFSPASLIHLFDWYLSVINLYKLSEEELEEIFQSWDGLPWFVYESEKESLLEHPYEIDQEDYALALDISIYFAETIRAHFPEVQWAYKTKPKSDAELNQPILLFETETIYYERNPRRLLLVIIEYIKKHDVTSKSLFDMFHQDGQLILGEDE</sequence>
<keyword evidence="2" id="KW-1185">Reference proteome</keyword>
<dbReference type="AlphaFoldDB" id="A0A433RQQ0"/>
<accession>A0A433RQQ0</accession>
<evidence type="ECO:0000313" key="2">
    <source>
        <dbReference type="Proteomes" id="UP000288623"/>
    </source>
</evidence>
<comment type="caution">
    <text evidence="1">The sequence shown here is derived from an EMBL/GenBank/DDBJ whole genome shotgun (WGS) entry which is preliminary data.</text>
</comment>
<dbReference type="EMBL" id="JTFC01000041">
    <property type="protein sequence ID" value="RUS53036.1"/>
    <property type="molecule type" value="Genomic_DNA"/>
</dbReference>